<sequence length="343" mass="38005">MLPALVLAALACAAPARAQYFSQGWTPGQPVPTAASEFPPDFDPSQLPPAAAPPKPSKPGQSIFSLDTVLTAAPVVDLLSRFGINITERLAAAHEATKLLWDERIPLITDDNFKDLIVEEELTPEEERDRVWLLIVTATAAQATGVSAWADKQFDEAYNLTQIEGDLPNVRWGRIDYLNVTTLTTKWSVWQAPMVVLIKDRGMTLRFWRANKIRLRPEALREFLKSEEWQHTPPWSTSFAPGGSREFLMQWQAVFMTKLYNLMRYLPRWAVYIITGALGSVIINIFHRDEKSKQEKEAKAKAKKELESAPVAPAPAASGSSTGVAKPQSAAPTAKGKSKKGKK</sequence>
<organism evidence="1 2">
    <name type="scientific">Auriscalpium vulgare</name>
    <dbReference type="NCBI Taxonomy" id="40419"/>
    <lineage>
        <taxon>Eukaryota</taxon>
        <taxon>Fungi</taxon>
        <taxon>Dikarya</taxon>
        <taxon>Basidiomycota</taxon>
        <taxon>Agaricomycotina</taxon>
        <taxon>Agaricomycetes</taxon>
        <taxon>Russulales</taxon>
        <taxon>Auriscalpiaceae</taxon>
        <taxon>Auriscalpium</taxon>
    </lineage>
</organism>
<evidence type="ECO:0000313" key="2">
    <source>
        <dbReference type="Proteomes" id="UP000814033"/>
    </source>
</evidence>
<comment type="caution">
    <text evidence="1">The sequence shown here is derived from an EMBL/GenBank/DDBJ whole genome shotgun (WGS) entry which is preliminary data.</text>
</comment>
<reference evidence="1" key="1">
    <citation type="submission" date="2021-02" db="EMBL/GenBank/DDBJ databases">
        <authorList>
            <consortium name="DOE Joint Genome Institute"/>
            <person name="Ahrendt S."/>
            <person name="Looney B.P."/>
            <person name="Miyauchi S."/>
            <person name="Morin E."/>
            <person name="Drula E."/>
            <person name="Courty P.E."/>
            <person name="Chicoki N."/>
            <person name="Fauchery L."/>
            <person name="Kohler A."/>
            <person name="Kuo A."/>
            <person name="Labutti K."/>
            <person name="Pangilinan J."/>
            <person name="Lipzen A."/>
            <person name="Riley R."/>
            <person name="Andreopoulos W."/>
            <person name="He G."/>
            <person name="Johnson J."/>
            <person name="Barry K.W."/>
            <person name="Grigoriev I.V."/>
            <person name="Nagy L."/>
            <person name="Hibbett D."/>
            <person name="Henrissat B."/>
            <person name="Matheny P.B."/>
            <person name="Labbe J."/>
            <person name="Martin F."/>
        </authorList>
    </citation>
    <scope>NUCLEOTIDE SEQUENCE</scope>
    <source>
        <strain evidence="1">FP105234-sp</strain>
    </source>
</reference>
<gene>
    <name evidence="1" type="ORF">FA95DRAFT_1530661</name>
</gene>
<dbReference type="Proteomes" id="UP000814033">
    <property type="component" value="Unassembled WGS sequence"/>
</dbReference>
<name>A0ACB8SCQ4_9AGAM</name>
<reference evidence="1" key="2">
    <citation type="journal article" date="2022" name="New Phytol.">
        <title>Evolutionary transition to the ectomycorrhizal habit in the genomes of a hyperdiverse lineage of mushroom-forming fungi.</title>
        <authorList>
            <person name="Looney B."/>
            <person name="Miyauchi S."/>
            <person name="Morin E."/>
            <person name="Drula E."/>
            <person name="Courty P.E."/>
            <person name="Kohler A."/>
            <person name="Kuo A."/>
            <person name="LaButti K."/>
            <person name="Pangilinan J."/>
            <person name="Lipzen A."/>
            <person name="Riley R."/>
            <person name="Andreopoulos W."/>
            <person name="He G."/>
            <person name="Johnson J."/>
            <person name="Nolan M."/>
            <person name="Tritt A."/>
            <person name="Barry K.W."/>
            <person name="Grigoriev I.V."/>
            <person name="Nagy L.G."/>
            <person name="Hibbett D."/>
            <person name="Henrissat B."/>
            <person name="Matheny P.B."/>
            <person name="Labbe J."/>
            <person name="Martin F.M."/>
        </authorList>
    </citation>
    <scope>NUCLEOTIDE SEQUENCE</scope>
    <source>
        <strain evidence="1">FP105234-sp</strain>
    </source>
</reference>
<dbReference type="EMBL" id="MU275839">
    <property type="protein sequence ID" value="KAI0053725.1"/>
    <property type="molecule type" value="Genomic_DNA"/>
</dbReference>
<proteinExistence type="predicted"/>
<evidence type="ECO:0000313" key="1">
    <source>
        <dbReference type="EMBL" id="KAI0053725.1"/>
    </source>
</evidence>
<accession>A0ACB8SCQ4</accession>
<protein>
    <submittedName>
        <fullName evidence="1">Uncharacterized protein</fullName>
    </submittedName>
</protein>
<keyword evidence="2" id="KW-1185">Reference proteome</keyword>